<keyword evidence="12 14" id="KW-0100">Branched-chain amino acid biosynthesis</keyword>
<dbReference type="GO" id="GO:0000287">
    <property type="term" value="F:magnesium ion binding"/>
    <property type="evidence" value="ECO:0007669"/>
    <property type="project" value="InterPro"/>
</dbReference>
<keyword evidence="8" id="KW-0460">Magnesium</keyword>
<evidence type="ECO:0000256" key="13">
    <source>
        <dbReference type="RuleBase" id="RU004443"/>
    </source>
</evidence>
<comment type="cofactor">
    <cofactor evidence="14">
        <name>Mg(2+)</name>
        <dbReference type="ChEBI" id="CHEBI:18420"/>
    </cofactor>
    <cofactor evidence="14">
        <name>Mn(2+)</name>
        <dbReference type="ChEBI" id="CHEBI:29035"/>
    </cofactor>
    <text evidence="14">Binds 1 Mg(2+) or Mn(2+) ion per subunit.</text>
</comment>
<name>A0A9Q8PIW1_PASFU</name>
<dbReference type="OrthoDB" id="419183at2759"/>
<keyword evidence="9 13" id="KW-0560">Oxidoreductase</keyword>
<dbReference type="RefSeq" id="XP_047767634.1">
    <property type="nucleotide sequence ID" value="XM_047910851.1"/>
</dbReference>
<dbReference type="KEGG" id="ffu:CLAFUR5_11703"/>
<dbReference type="PROSITE" id="PS00470">
    <property type="entry name" value="IDH_IMDH"/>
    <property type="match status" value="1"/>
</dbReference>
<evidence type="ECO:0000256" key="5">
    <source>
        <dbReference type="ARBA" id="ARBA00022430"/>
    </source>
</evidence>
<keyword evidence="17" id="KW-1185">Reference proteome</keyword>
<evidence type="ECO:0000259" key="15">
    <source>
        <dbReference type="SMART" id="SM01329"/>
    </source>
</evidence>
<evidence type="ECO:0000256" key="10">
    <source>
        <dbReference type="ARBA" id="ARBA00023027"/>
    </source>
</evidence>
<dbReference type="GO" id="GO:0003862">
    <property type="term" value="F:3-isopropylmalate dehydrogenase activity"/>
    <property type="evidence" value="ECO:0007669"/>
    <property type="project" value="UniProtKB-EC"/>
</dbReference>
<evidence type="ECO:0000256" key="7">
    <source>
        <dbReference type="ARBA" id="ARBA00022723"/>
    </source>
</evidence>
<evidence type="ECO:0000256" key="9">
    <source>
        <dbReference type="ARBA" id="ARBA00023002"/>
    </source>
</evidence>
<accession>A0A9Q8PIW1</accession>
<reference evidence="16" key="1">
    <citation type="submission" date="2021-12" db="EMBL/GenBank/DDBJ databases">
        <authorList>
            <person name="Zaccaron A."/>
            <person name="Stergiopoulos I."/>
        </authorList>
    </citation>
    <scope>NUCLEOTIDE SEQUENCE</scope>
    <source>
        <strain evidence="16">Race5_Kim</strain>
    </source>
</reference>
<feature type="domain" description="Isopropylmalate dehydrogenase-like" evidence="15">
    <location>
        <begin position="25"/>
        <end position="385"/>
    </location>
</feature>
<comment type="similarity">
    <text evidence="2 13">Belongs to the isocitrate and isopropylmalate dehydrogenases family.</text>
</comment>
<evidence type="ECO:0000256" key="11">
    <source>
        <dbReference type="ARBA" id="ARBA00023211"/>
    </source>
</evidence>
<dbReference type="InterPro" id="IPR004429">
    <property type="entry name" value="Isopropylmalate_DH"/>
</dbReference>
<dbReference type="GO" id="GO:0051287">
    <property type="term" value="F:NAD binding"/>
    <property type="evidence" value="ECO:0007669"/>
    <property type="project" value="InterPro"/>
</dbReference>
<dbReference type="PANTHER" id="PTHR42979">
    <property type="entry name" value="3-ISOPROPYLMALATE DEHYDROGENASE"/>
    <property type="match status" value="1"/>
</dbReference>
<dbReference type="FunFam" id="3.40.718.10:FF:000006">
    <property type="entry name" value="3-isopropylmalate dehydrogenase"/>
    <property type="match status" value="1"/>
</dbReference>
<evidence type="ECO:0000313" key="17">
    <source>
        <dbReference type="Proteomes" id="UP000756132"/>
    </source>
</evidence>
<evidence type="ECO:0000256" key="1">
    <source>
        <dbReference type="ARBA" id="ARBA00001936"/>
    </source>
</evidence>
<dbReference type="GO" id="GO:0009098">
    <property type="term" value="P:L-leucine biosynthetic process"/>
    <property type="evidence" value="ECO:0007669"/>
    <property type="project" value="UniProtKB-KW"/>
</dbReference>
<dbReference type="InterPro" id="IPR019818">
    <property type="entry name" value="IsoCit/isopropylmalate_DH_CS"/>
</dbReference>
<evidence type="ECO:0000256" key="8">
    <source>
        <dbReference type="ARBA" id="ARBA00022842"/>
    </source>
</evidence>
<dbReference type="SMART" id="SM01329">
    <property type="entry name" value="Iso_dh"/>
    <property type="match status" value="1"/>
</dbReference>
<dbReference type="GO" id="GO:0005829">
    <property type="term" value="C:cytosol"/>
    <property type="evidence" value="ECO:0007669"/>
    <property type="project" value="TreeGrafter"/>
</dbReference>
<dbReference type="Proteomes" id="UP000756132">
    <property type="component" value="Chromosome 10"/>
</dbReference>
<evidence type="ECO:0000256" key="4">
    <source>
        <dbReference type="ARBA" id="ARBA00013101"/>
    </source>
</evidence>
<comment type="function">
    <text evidence="14">Catalyzes the oxidation of 3-carboxy-2-hydroxy-4-methylpentanoate (3-isopropylmalate) to 3-carboxy-4-methyl-2-oxopentanoate. The product decarboxylates to 4-methyl-2 oxopentanoate.</text>
</comment>
<organism evidence="16 17">
    <name type="scientific">Passalora fulva</name>
    <name type="common">Tomato leaf mold</name>
    <name type="synonym">Cladosporium fulvum</name>
    <dbReference type="NCBI Taxonomy" id="5499"/>
    <lineage>
        <taxon>Eukaryota</taxon>
        <taxon>Fungi</taxon>
        <taxon>Dikarya</taxon>
        <taxon>Ascomycota</taxon>
        <taxon>Pezizomycotina</taxon>
        <taxon>Dothideomycetes</taxon>
        <taxon>Dothideomycetidae</taxon>
        <taxon>Mycosphaerellales</taxon>
        <taxon>Mycosphaerellaceae</taxon>
        <taxon>Fulvia</taxon>
    </lineage>
</organism>
<comment type="catalytic activity">
    <reaction evidence="14">
        <text>(2R,3S)-3-isopropylmalate + NAD(+) = 4-methyl-2-oxopentanoate + CO2 + NADH</text>
        <dbReference type="Rhea" id="RHEA:32271"/>
        <dbReference type="ChEBI" id="CHEBI:16526"/>
        <dbReference type="ChEBI" id="CHEBI:17865"/>
        <dbReference type="ChEBI" id="CHEBI:35121"/>
        <dbReference type="ChEBI" id="CHEBI:57540"/>
        <dbReference type="ChEBI" id="CHEBI:57945"/>
        <dbReference type="EC" id="1.1.1.85"/>
    </reaction>
</comment>
<keyword evidence="5 14" id="KW-0432">Leucine biosynthesis</keyword>
<reference evidence="16" key="2">
    <citation type="journal article" date="2022" name="Microb. Genom.">
        <title>A chromosome-scale genome assembly of the tomato pathogen Cladosporium fulvum reveals a compartmentalized genome architecture and the presence of a dispensable chromosome.</title>
        <authorList>
            <person name="Zaccaron A.Z."/>
            <person name="Chen L.H."/>
            <person name="Samaras A."/>
            <person name="Stergiopoulos I."/>
        </authorList>
    </citation>
    <scope>NUCLEOTIDE SEQUENCE</scope>
    <source>
        <strain evidence="16">Race5_Kim</strain>
    </source>
</reference>
<evidence type="ECO:0000256" key="12">
    <source>
        <dbReference type="ARBA" id="ARBA00023304"/>
    </source>
</evidence>
<dbReference type="AlphaFoldDB" id="A0A9Q8PIW1"/>
<evidence type="ECO:0000256" key="6">
    <source>
        <dbReference type="ARBA" id="ARBA00022605"/>
    </source>
</evidence>
<evidence type="ECO:0000256" key="3">
    <source>
        <dbReference type="ARBA" id="ARBA00011738"/>
    </source>
</evidence>
<keyword evidence="6" id="KW-0028">Amino-acid biosynthesis</keyword>
<keyword evidence="7 14" id="KW-0479">Metal-binding</keyword>
<protein>
    <recommendedName>
        <fullName evidence="4 14">3-isopropylmalate dehydrogenase</fullName>
        <ecNumber evidence="4 14">1.1.1.85</ecNumber>
    </recommendedName>
</protein>
<keyword evidence="10 14" id="KW-0520">NAD</keyword>
<dbReference type="EMBL" id="CP090172">
    <property type="protein sequence ID" value="UJO23268.1"/>
    <property type="molecule type" value="Genomic_DNA"/>
</dbReference>
<dbReference type="Pfam" id="PF00180">
    <property type="entry name" value="Iso_dh"/>
    <property type="match status" value="1"/>
</dbReference>
<evidence type="ECO:0000256" key="2">
    <source>
        <dbReference type="ARBA" id="ARBA00007769"/>
    </source>
</evidence>
<proteinExistence type="inferred from homology"/>
<dbReference type="PANTHER" id="PTHR42979:SF4">
    <property type="entry name" value="3-ISOPROPYLMALATE DEHYDROGENASE"/>
    <property type="match status" value="1"/>
</dbReference>
<comment type="cofactor">
    <cofactor evidence="1">
        <name>Mn(2+)</name>
        <dbReference type="ChEBI" id="CHEBI:29035"/>
    </cofactor>
</comment>
<dbReference type="Gene3D" id="3.40.718.10">
    <property type="entry name" value="Isopropylmalate Dehydrogenase"/>
    <property type="match status" value="1"/>
</dbReference>
<dbReference type="NCBIfam" id="TIGR00169">
    <property type="entry name" value="leuB"/>
    <property type="match status" value="1"/>
</dbReference>
<dbReference type="OMA" id="FRYSLDM"/>
<gene>
    <name evidence="16" type="ORF">CLAFUR5_11703</name>
</gene>
<dbReference type="InterPro" id="IPR024084">
    <property type="entry name" value="IsoPropMal-DH-like_dom"/>
</dbReference>
<dbReference type="EC" id="1.1.1.85" evidence="4 14"/>
<evidence type="ECO:0000313" key="16">
    <source>
        <dbReference type="EMBL" id="UJO23268.1"/>
    </source>
</evidence>
<dbReference type="GeneID" id="71991581"/>
<dbReference type="SUPFAM" id="SSF53659">
    <property type="entry name" value="Isocitrate/Isopropylmalate dehydrogenase-like"/>
    <property type="match status" value="1"/>
</dbReference>
<comment type="subunit">
    <text evidence="3 14">Homodimer.</text>
</comment>
<keyword evidence="11" id="KW-0464">Manganese</keyword>
<comment type="pathway">
    <text evidence="14">Amino-acid biosynthesis; L-leucine biosynthesis; L-leucine from 3-methyl-2-oxobutanoate: step 3/4.</text>
</comment>
<sequence length="395" mass="42312">MATAGPNSASANGPTANVAPAKGGKILVLPGDHIGPEVVTEALKVLDIVEQATGAKFERDFDLCGGCSLDKHKDSVTEEVLQKCEKVDAVFFGSAGGPEWGTVQPNPESGLLRIRKRMQIFANLRPCKFASKTMVDWSPIKREIIKDVDFMLIRENCGGAYYGDKVETEDYGRDPWEYSRPEIERVARVAGALALQHDPPLPVFSADKANVLANSRVWRRVVTDVFAKEFPQVKLRHQLADSLAMLFITKPTAFNGIIVTDNTFGDILSDESGGLTGSLGLLPSASLAGAPGTDLGRNSVGGVIGLYEPVHGSAPDISGKGLANPVAQVLSLAMMLRYSFNMHHEADAIEEAIAKVLDSKADGGLEVRTGDLGGEATTKDMSEAIQAEVKRLLRV</sequence>
<evidence type="ECO:0000256" key="14">
    <source>
        <dbReference type="RuleBase" id="RU004445"/>
    </source>
</evidence>